<feature type="binding site" evidence="7">
    <location>
        <position position="108"/>
    </location>
    <ligand>
        <name>Zn(2+)</name>
        <dbReference type="ChEBI" id="CHEBI:29105"/>
        <note>catalytic</note>
    </ligand>
</feature>
<keyword evidence="6 7" id="KW-0862">Zinc</keyword>
<comment type="cofactor">
    <cofactor evidence="7">
        <name>Zn(2+)</name>
        <dbReference type="ChEBI" id="CHEBI:29105"/>
    </cofactor>
    <text evidence="7">Binds 1 zinc ion.</text>
</comment>
<dbReference type="NCBIfam" id="TIGR00043">
    <property type="entry name" value="rRNA maturation RNase YbeY"/>
    <property type="match status" value="1"/>
</dbReference>
<dbReference type="InterPro" id="IPR023091">
    <property type="entry name" value="MetalPrtase_cat_dom_sf_prd"/>
</dbReference>
<gene>
    <name evidence="7" type="primary">ybeY</name>
    <name evidence="8" type="ORF">UV12_C0017G0007</name>
</gene>
<dbReference type="GO" id="GO:0008270">
    <property type="term" value="F:zinc ion binding"/>
    <property type="evidence" value="ECO:0007669"/>
    <property type="project" value="UniProtKB-UniRule"/>
</dbReference>
<dbReference type="SUPFAM" id="SSF55486">
    <property type="entry name" value="Metalloproteases ('zincins'), catalytic domain"/>
    <property type="match status" value="1"/>
</dbReference>
<dbReference type="STRING" id="1618756.UV12_C0017G0007"/>
<comment type="similarity">
    <text evidence="1 7">Belongs to the endoribonuclease YbeY family.</text>
</comment>
<organism evidence="8 9">
    <name type="scientific">Candidatus Nomurabacteria bacterium GW2011_GWC2_42_20</name>
    <dbReference type="NCBI Taxonomy" id="1618756"/>
    <lineage>
        <taxon>Bacteria</taxon>
        <taxon>Candidatus Nomuraibacteriota</taxon>
    </lineage>
</organism>
<dbReference type="PANTHER" id="PTHR46986:SF1">
    <property type="entry name" value="ENDORIBONUCLEASE YBEY, CHLOROPLASTIC"/>
    <property type="match status" value="1"/>
</dbReference>
<evidence type="ECO:0000256" key="2">
    <source>
        <dbReference type="ARBA" id="ARBA00022722"/>
    </source>
</evidence>
<reference evidence="8 9" key="1">
    <citation type="journal article" date="2015" name="Nature">
        <title>rRNA introns, odd ribosomes, and small enigmatic genomes across a large radiation of phyla.</title>
        <authorList>
            <person name="Brown C.T."/>
            <person name="Hug L.A."/>
            <person name="Thomas B.C."/>
            <person name="Sharon I."/>
            <person name="Castelle C.J."/>
            <person name="Singh A."/>
            <person name="Wilkins M.J."/>
            <person name="Williams K.H."/>
            <person name="Banfield J.F."/>
        </authorList>
    </citation>
    <scope>NUCLEOTIDE SEQUENCE [LARGE SCALE GENOMIC DNA]</scope>
</reference>
<keyword evidence="5 7" id="KW-0378">Hydrolase</keyword>
<dbReference type="Gene3D" id="3.40.390.30">
    <property type="entry name" value="Metalloproteases ('zincins'), catalytic domain"/>
    <property type="match status" value="1"/>
</dbReference>
<evidence type="ECO:0000256" key="4">
    <source>
        <dbReference type="ARBA" id="ARBA00022759"/>
    </source>
</evidence>
<feature type="binding site" evidence="7">
    <location>
        <position position="102"/>
    </location>
    <ligand>
        <name>Zn(2+)</name>
        <dbReference type="ChEBI" id="CHEBI:29105"/>
        <note>catalytic</note>
    </ligand>
</feature>
<evidence type="ECO:0000256" key="7">
    <source>
        <dbReference type="HAMAP-Rule" id="MF_00009"/>
    </source>
</evidence>
<dbReference type="EMBL" id="LCDG01000017">
    <property type="protein sequence ID" value="KKS46753.1"/>
    <property type="molecule type" value="Genomic_DNA"/>
</dbReference>
<feature type="binding site" evidence="7">
    <location>
        <position position="98"/>
    </location>
    <ligand>
        <name>Zn(2+)</name>
        <dbReference type="ChEBI" id="CHEBI:29105"/>
        <note>catalytic</note>
    </ligand>
</feature>
<dbReference type="EC" id="3.1.-.-" evidence="7"/>
<dbReference type="AlphaFoldDB" id="A0A0G1CAU7"/>
<keyword evidence="2 7" id="KW-0540">Nuclease</keyword>
<name>A0A0G1CAU7_9BACT</name>
<sequence length="125" mass="14390">MSLSITNTTKGKLPRLPFAKIAEAVLGKEYECSLVIVSPRKSRELNRTHRGKDKSTNILSFPLDDNEGEIFLDLEKARKEAPSFERSYTNFVGFLFIHGLFHLKGFDHSSKMETQERKIRTLFKI</sequence>
<evidence type="ECO:0000313" key="8">
    <source>
        <dbReference type="EMBL" id="KKS46753.1"/>
    </source>
</evidence>
<dbReference type="GO" id="GO:0004222">
    <property type="term" value="F:metalloendopeptidase activity"/>
    <property type="evidence" value="ECO:0007669"/>
    <property type="project" value="InterPro"/>
</dbReference>
<comment type="subcellular location">
    <subcellularLocation>
        <location evidence="7">Cytoplasm</location>
    </subcellularLocation>
</comment>
<dbReference type="Proteomes" id="UP000034704">
    <property type="component" value="Unassembled WGS sequence"/>
</dbReference>
<keyword evidence="7" id="KW-0690">Ribosome biogenesis</keyword>
<keyword evidence="7" id="KW-0963">Cytoplasm</keyword>
<dbReference type="InterPro" id="IPR002036">
    <property type="entry name" value="YbeY"/>
</dbReference>
<protein>
    <recommendedName>
        <fullName evidence="7">Endoribonuclease YbeY</fullName>
        <ecNumber evidence="7">3.1.-.-</ecNumber>
    </recommendedName>
</protein>
<evidence type="ECO:0000256" key="1">
    <source>
        <dbReference type="ARBA" id="ARBA00010875"/>
    </source>
</evidence>
<comment type="function">
    <text evidence="7">Single strand-specific metallo-endoribonuclease involved in late-stage 70S ribosome quality control and in maturation of the 3' terminus of the 16S rRNA.</text>
</comment>
<evidence type="ECO:0000256" key="5">
    <source>
        <dbReference type="ARBA" id="ARBA00022801"/>
    </source>
</evidence>
<keyword evidence="3 7" id="KW-0479">Metal-binding</keyword>
<dbReference type="Pfam" id="PF02130">
    <property type="entry name" value="YbeY"/>
    <property type="match status" value="1"/>
</dbReference>
<dbReference type="PANTHER" id="PTHR46986">
    <property type="entry name" value="ENDORIBONUCLEASE YBEY, CHLOROPLASTIC"/>
    <property type="match status" value="1"/>
</dbReference>
<dbReference type="GO" id="GO:0006364">
    <property type="term" value="P:rRNA processing"/>
    <property type="evidence" value="ECO:0007669"/>
    <property type="project" value="UniProtKB-UniRule"/>
</dbReference>
<evidence type="ECO:0000256" key="6">
    <source>
        <dbReference type="ARBA" id="ARBA00022833"/>
    </source>
</evidence>
<accession>A0A0G1CAU7</accession>
<comment type="caution">
    <text evidence="8">The sequence shown here is derived from an EMBL/GenBank/DDBJ whole genome shotgun (WGS) entry which is preliminary data.</text>
</comment>
<proteinExistence type="inferred from homology"/>
<evidence type="ECO:0000313" key="9">
    <source>
        <dbReference type="Proteomes" id="UP000034704"/>
    </source>
</evidence>
<keyword evidence="4 7" id="KW-0255">Endonuclease</keyword>
<dbReference type="GO" id="GO:0004521">
    <property type="term" value="F:RNA endonuclease activity"/>
    <property type="evidence" value="ECO:0007669"/>
    <property type="project" value="UniProtKB-UniRule"/>
</dbReference>
<dbReference type="GO" id="GO:0005737">
    <property type="term" value="C:cytoplasm"/>
    <property type="evidence" value="ECO:0007669"/>
    <property type="project" value="UniProtKB-SubCell"/>
</dbReference>
<dbReference type="HAMAP" id="MF_00009">
    <property type="entry name" value="Endoribonucl_YbeY"/>
    <property type="match status" value="1"/>
</dbReference>
<keyword evidence="7" id="KW-0698">rRNA processing</keyword>
<evidence type="ECO:0000256" key="3">
    <source>
        <dbReference type="ARBA" id="ARBA00022723"/>
    </source>
</evidence>